<dbReference type="EMBL" id="CM009298">
    <property type="protein sequence ID" value="PNT19395.1"/>
    <property type="molecule type" value="Genomic_DNA"/>
</dbReference>
<dbReference type="Proteomes" id="UP000006729">
    <property type="component" value="Chromosome 9"/>
</dbReference>
<organism evidence="1 2">
    <name type="scientific">Populus trichocarpa</name>
    <name type="common">Western balsam poplar</name>
    <name type="synonym">Populus balsamifera subsp. trichocarpa</name>
    <dbReference type="NCBI Taxonomy" id="3694"/>
    <lineage>
        <taxon>Eukaryota</taxon>
        <taxon>Viridiplantae</taxon>
        <taxon>Streptophyta</taxon>
        <taxon>Embryophyta</taxon>
        <taxon>Tracheophyta</taxon>
        <taxon>Spermatophyta</taxon>
        <taxon>Magnoliopsida</taxon>
        <taxon>eudicotyledons</taxon>
        <taxon>Gunneridae</taxon>
        <taxon>Pentapetalae</taxon>
        <taxon>rosids</taxon>
        <taxon>fabids</taxon>
        <taxon>Malpighiales</taxon>
        <taxon>Salicaceae</taxon>
        <taxon>Saliceae</taxon>
        <taxon>Populus</taxon>
    </lineage>
</organism>
<evidence type="ECO:0000313" key="1">
    <source>
        <dbReference type="EMBL" id="PNT19395.1"/>
    </source>
</evidence>
<gene>
    <name evidence="1" type="ORF">POPTR_009G036800</name>
</gene>
<reference evidence="1 2" key="1">
    <citation type="journal article" date="2006" name="Science">
        <title>The genome of black cottonwood, Populus trichocarpa (Torr. &amp; Gray).</title>
        <authorList>
            <person name="Tuskan G.A."/>
            <person name="Difazio S."/>
            <person name="Jansson S."/>
            <person name="Bohlmann J."/>
            <person name="Grigoriev I."/>
            <person name="Hellsten U."/>
            <person name="Putnam N."/>
            <person name="Ralph S."/>
            <person name="Rombauts S."/>
            <person name="Salamov A."/>
            <person name="Schein J."/>
            <person name="Sterck L."/>
            <person name="Aerts A."/>
            <person name="Bhalerao R.R."/>
            <person name="Bhalerao R.P."/>
            <person name="Blaudez D."/>
            <person name="Boerjan W."/>
            <person name="Brun A."/>
            <person name="Brunner A."/>
            <person name="Busov V."/>
            <person name="Campbell M."/>
            <person name="Carlson J."/>
            <person name="Chalot M."/>
            <person name="Chapman J."/>
            <person name="Chen G.L."/>
            <person name="Cooper D."/>
            <person name="Coutinho P.M."/>
            <person name="Couturier J."/>
            <person name="Covert S."/>
            <person name="Cronk Q."/>
            <person name="Cunningham R."/>
            <person name="Davis J."/>
            <person name="Degroeve S."/>
            <person name="Dejardin A."/>
            <person name="Depamphilis C."/>
            <person name="Detter J."/>
            <person name="Dirks B."/>
            <person name="Dubchak I."/>
            <person name="Duplessis S."/>
            <person name="Ehlting J."/>
            <person name="Ellis B."/>
            <person name="Gendler K."/>
            <person name="Goodstein D."/>
            <person name="Gribskov M."/>
            <person name="Grimwood J."/>
            <person name="Groover A."/>
            <person name="Gunter L."/>
            <person name="Hamberger B."/>
            <person name="Heinze B."/>
            <person name="Helariutta Y."/>
            <person name="Henrissat B."/>
            <person name="Holligan D."/>
            <person name="Holt R."/>
            <person name="Huang W."/>
            <person name="Islam-Faridi N."/>
            <person name="Jones S."/>
            <person name="Jones-Rhoades M."/>
            <person name="Jorgensen R."/>
            <person name="Joshi C."/>
            <person name="Kangasjarvi J."/>
            <person name="Karlsson J."/>
            <person name="Kelleher C."/>
            <person name="Kirkpatrick R."/>
            <person name="Kirst M."/>
            <person name="Kohler A."/>
            <person name="Kalluri U."/>
            <person name="Larimer F."/>
            <person name="Leebens-Mack J."/>
            <person name="Leple J.C."/>
            <person name="Locascio P."/>
            <person name="Lou Y."/>
            <person name="Lucas S."/>
            <person name="Martin F."/>
            <person name="Montanini B."/>
            <person name="Napoli C."/>
            <person name="Nelson D.R."/>
            <person name="Nelson C."/>
            <person name="Nieminen K."/>
            <person name="Nilsson O."/>
            <person name="Pereda V."/>
            <person name="Peter G."/>
            <person name="Philippe R."/>
            <person name="Pilate G."/>
            <person name="Poliakov A."/>
            <person name="Razumovskaya J."/>
            <person name="Richardson P."/>
            <person name="Rinaldi C."/>
            <person name="Ritland K."/>
            <person name="Rouze P."/>
            <person name="Ryaboy D."/>
            <person name="Schmutz J."/>
            <person name="Schrader J."/>
            <person name="Segerman B."/>
            <person name="Shin H."/>
            <person name="Siddiqui A."/>
            <person name="Sterky F."/>
            <person name="Terry A."/>
            <person name="Tsai C.J."/>
            <person name="Uberbacher E."/>
            <person name="Unneberg P."/>
            <person name="Vahala J."/>
            <person name="Wall K."/>
            <person name="Wessler S."/>
            <person name="Yang G."/>
            <person name="Yin T."/>
            <person name="Douglas C."/>
            <person name="Marra M."/>
            <person name="Sandberg G."/>
            <person name="Van de Peer Y."/>
            <person name="Rokhsar D."/>
        </authorList>
    </citation>
    <scope>NUCLEOTIDE SEQUENCE [LARGE SCALE GENOMIC DNA]</scope>
    <source>
        <strain evidence="2">cv. Nisqually</strain>
    </source>
</reference>
<name>A0A2K1Z288_POPTR</name>
<evidence type="ECO:0000313" key="2">
    <source>
        <dbReference type="Proteomes" id="UP000006729"/>
    </source>
</evidence>
<dbReference type="AlphaFoldDB" id="A0A2K1Z288"/>
<dbReference type="InParanoid" id="A0A2K1Z288"/>
<proteinExistence type="predicted"/>
<sequence length="69" mass="7766">MIANHIPSATPHSMEKSRQALPSLAKILHNARCASKRTWKRINGSNSRALSFSRGIKISSSFLKHIRRI</sequence>
<accession>A0A2K1Z288</accession>
<protein>
    <submittedName>
        <fullName evidence="1">Uncharacterized protein</fullName>
    </submittedName>
</protein>
<keyword evidence="2" id="KW-1185">Reference proteome</keyword>